<keyword evidence="10" id="KW-0407">Ion channel</keyword>
<keyword evidence="6" id="KW-0040">ANK repeat</keyword>
<accession>A0A9W9ZQ35</accession>
<keyword evidence="8 11" id="KW-0472">Membrane</keyword>
<sequence>MQHGIEMDSRVLGLLLCYVNLTLSLRRFGGLGLYVTMYVEVLYTFLKVISTFLIALTGYSLVFFILLKEQGNFADFWLALAKINIMMVGELDYTDLLVDNIGNNNTVPGTNVPYVPLPTLTFCLFLVFVLMVSIVLVNLLVGLAVGDIESIRRTASLRTLIDQALLVDGIMKSYPRFILRRMYRCSLEIKPNQNSFFNRLPFLVLISQIGFHGHAAELQIWHEHRRGVVYQ</sequence>
<evidence type="ECO:0000256" key="5">
    <source>
        <dbReference type="ARBA" id="ARBA00022989"/>
    </source>
</evidence>
<keyword evidence="2" id="KW-0813">Transport</keyword>
<evidence type="ECO:0000256" key="9">
    <source>
        <dbReference type="ARBA" id="ARBA00023180"/>
    </source>
</evidence>
<keyword evidence="5 11" id="KW-1133">Transmembrane helix</keyword>
<evidence type="ECO:0000256" key="4">
    <source>
        <dbReference type="ARBA" id="ARBA00022737"/>
    </source>
</evidence>
<dbReference type="Proteomes" id="UP001163046">
    <property type="component" value="Unassembled WGS sequence"/>
</dbReference>
<protein>
    <recommendedName>
        <fullName evidence="12">Ion transport domain-containing protein</fullName>
    </recommendedName>
</protein>
<keyword evidence="4" id="KW-0677">Repeat</keyword>
<evidence type="ECO:0000256" key="7">
    <source>
        <dbReference type="ARBA" id="ARBA00023065"/>
    </source>
</evidence>
<gene>
    <name evidence="13" type="ORF">OS493_013775</name>
</gene>
<dbReference type="AlphaFoldDB" id="A0A9W9ZQ35"/>
<dbReference type="InterPro" id="IPR005821">
    <property type="entry name" value="Ion_trans_dom"/>
</dbReference>
<organism evidence="13 14">
    <name type="scientific">Desmophyllum pertusum</name>
    <dbReference type="NCBI Taxonomy" id="174260"/>
    <lineage>
        <taxon>Eukaryota</taxon>
        <taxon>Metazoa</taxon>
        <taxon>Cnidaria</taxon>
        <taxon>Anthozoa</taxon>
        <taxon>Hexacorallia</taxon>
        <taxon>Scleractinia</taxon>
        <taxon>Caryophylliina</taxon>
        <taxon>Caryophylliidae</taxon>
        <taxon>Desmophyllum</taxon>
    </lineage>
</organism>
<evidence type="ECO:0000256" key="3">
    <source>
        <dbReference type="ARBA" id="ARBA00022692"/>
    </source>
</evidence>
<comment type="subcellular location">
    <subcellularLocation>
        <location evidence="1">Membrane</location>
        <topology evidence="1">Multi-pass membrane protein</topology>
    </subcellularLocation>
</comment>
<feature type="domain" description="Ion transport" evidence="12">
    <location>
        <begin position="24"/>
        <end position="155"/>
    </location>
</feature>
<feature type="transmembrane region" description="Helical" evidence="11">
    <location>
        <begin position="41"/>
        <end position="66"/>
    </location>
</feature>
<evidence type="ECO:0000256" key="2">
    <source>
        <dbReference type="ARBA" id="ARBA00022448"/>
    </source>
</evidence>
<dbReference type="EMBL" id="MU825879">
    <property type="protein sequence ID" value="KAJ7385742.1"/>
    <property type="molecule type" value="Genomic_DNA"/>
</dbReference>
<dbReference type="PANTHER" id="PTHR47143">
    <property type="entry name" value="TRANSIENT RECEPTOR POTENTIAL CATION CHANNEL PROTEIN PAINLESS"/>
    <property type="match status" value="1"/>
</dbReference>
<feature type="transmembrane region" description="Helical" evidence="11">
    <location>
        <begin position="119"/>
        <end position="145"/>
    </location>
</feature>
<dbReference type="GO" id="GO:0005216">
    <property type="term" value="F:monoatomic ion channel activity"/>
    <property type="evidence" value="ECO:0007669"/>
    <property type="project" value="InterPro"/>
</dbReference>
<evidence type="ECO:0000256" key="1">
    <source>
        <dbReference type="ARBA" id="ARBA00004141"/>
    </source>
</evidence>
<keyword evidence="9" id="KW-0325">Glycoprotein</keyword>
<keyword evidence="7" id="KW-0406">Ion transport</keyword>
<evidence type="ECO:0000256" key="10">
    <source>
        <dbReference type="ARBA" id="ARBA00023303"/>
    </source>
</evidence>
<name>A0A9W9ZQ35_9CNID</name>
<reference evidence="13" key="1">
    <citation type="submission" date="2023-01" db="EMBL/GenBank/DDBJ databases">
        <title>Genome assembly of the deep-sea coral Lophelia pertusa.</title>
        <authorList>
            <person name="Herrera S."/>
            <person name="Cordes E."/>
        </authorList>
    </citation>
    <scope>NUCLEOTIDE SEQUENCE</scope>
    <source>
        <strain evidence="13">USNM1676648</strain>
        <tissue evidence="13">Polyp</tissue>
    </source>
</reference>
<evidence type="ECO:0000313" key="14">
    <source>
        <dbReference type="Proteomes" id="UP001163046"/>
    </source>
</evidence>
<proteinExistence type="predicted"/>
<dbReference type="OrthoDB" id="5987403at2759"/>
<dbReference type="InterPro" id="IPR052076">
    <property type="entry name" value="TRP_cation_channel"/>
</dbReference>
<dbReference type="PANTHER" id="PTHR47143:SF1">
    <property type="entry name" value="ION_TRANS DOMAIN-CONTAINING PROTEIN"/>
    <property type="match status" value="1"/>
</dbReference>
<evidence type="ECO:0000256" key="8">
    <source>
        <dbReference type="ARBA" id="ARBA00023136"/>
    </source>
</evidence>
<dbReference type="GO" id="GO:1902495">
    <property type="term" value="C:transmembrane transporter complex"/>
    <property type="evidence" value="ECO:0007669"/>
    <property type="project" value="TreeGrafter"/>
</dbReference>
<keyword evidence="3 11" id="KW-0812">Transmembrane</keyword>
<dbReference type="Pfam" id="PF00520">
    <property type="entry name" value="Ion_trans"/>
    <property type="match status" value="1"/>
</dbReference>
<evidence type="ECO:0000259" key="12">
    <source>
        <dbReference type="Pfam" id="PF00520"/>
    </source>
</evidence>
<evidence type="ECO:0000313" key="13">
    <source>
        <dbReference type="EMBL" id="KAJ7385742.1"/>
    </source>
</evidence>
<evidence type="ECO:0000256" key="6">
    <source>
        <dbReference type="ARBA" id="ARBA00023043"/>
    </source>
</evidence>
<keyword evidence="14" id="KW-1185">Reference proteome</keyword>
<comment type="caution">
    <text evidence="13">The sequence shown here is derived from an EMBL/GenBank/DDBJ whole genome shotgun (WGS) entry which is preliminary data.</text>
</comment>
<evidence type="ECO:0000256" key="11">
    <source>
        <dbReference type="SAM" id="Phobius"/>
    </source>
</evidence>